<comment type="catalytic activity">
    <reaction evidence="6">
        <text>ATP + H2O = ADP + phosphate + H(+)</text>
        <dbReference type="Rhea" id="RHEA:13065"/>
        <dbReference type="ChEBI" id="CHEBI:15377"/>
        <dbReference type="ChEBI" id="CHEBI:15378"/>
        <dbReference type="ChEBI" id="CHEBI:30616"/>
        <dbReference type="ChEBI" id="CHEBI:43474"/>
        <dbReference type="ChEBI" id="CHEBI:456216"/>
        <dbReference type="EC" id="3.6.4.13"/>
    </reaction>
</comment>
<dbReference type="SUPFAM" id="SSF52540">
    <property type="entry name" value="P-loop containing nucleoside triphosphate hydrolases"/>
    <property type="match status" value="1"/>
</dbReference>
<protein>
    <recommendedName>
        <fullName evidence="6">ATP-dependent RNA helicase</fullName>
        <ecNumber evidence="6">3.6.4.13</ecNumber>
    </recommendedName>
</protein>
<dbReference type="PANTHER" id="PTHR24031">
    <property type="entry name" value="RNA HELICASE"/>
    <property type="match status" value="1"/>
</dbReference>
<dbReference type="SMART" id="SM01178">
    <property type="entry name" value="DUF4217"/>
    <property type="match status" value="1"/>
</dbReference>
<keyword evidence="7" id="KW-1133">Transmembrane helix</keyword>
<evidence type="ECO:0000259" key="8">
    <source>
        <dbReference type="PROSITE" id="PS51194"/>
    </source>
</evidence>
<organism evidence="9">
    <name type="scientific">Medicago truncatula</name>
    <name type="common">Barrel medic</name>
    <name type="synonym">Medicago tribuloides</name>
    <dbReference type="NCBI Taxonomy" id="3880"/>
    <lineage>
        <taxon>Eukaryota</taxon>
        <taxon>Viridiplantae</taxon>
        <taxon>Streptophyta</taxon>
        <taxon>Embryophyta</taxon>
        <taxon>Tracheophyta</taxon>
        <taxon>Spermatophyta</taxon>
        <taxon>Magnoliopsida</taxon>
        <taxon>eudicotyledons</taxon>
        <taxon>Gunneridae</taxon>
        <taxon>Pentapetalae</taxon>
        <taxon>rosids</taxon>
        <taxon>fabids</taxon>
        <taxon>Fabales</taxon>
        <taxon>Fabaceae</taxon>
        <taxon>Papilionoideae</taxon>
        <taxon>50 kb inversion clade</taxon>
        <taxon>NPAAA clade</taxon>
        <taxon>Hologalegina</taxon>
        <taxon>IRL clade</taxon>
        <taxon>Trifolieae</taxon>
        <taxon>Medicago</taxon>
    </lineage>
</organism>
<evidence type="ECO:0000256" key="1">
    <source>
        <dbReference type="ARBA" id="ARBA00022741"/>
    </source>
</evidence>
<evidence type="ECO:0000313" key="9">
    <source>
        <dbReference type="EMBL" id="RHN63808.1"/>
    </source>
</evidence>
<dbReference type="EMBL" id="PSQE01000004">
    <property type="protein sequence ID" value="RHN63808.1"/>
    <property type="molecule type" value="Genomic_DNA"/>
</dbReference>
<feature type="transmembrane region" description="Helical" evidence="7">
    <location>
        <begin position="121"/>
        <end position="143"/>
    </location>
</feature>
<comment type="function">
    <text evidence="6">RNA helicase.</text>
</comment>
<comment type="domain">
    <text evidence="6">The Q motif is unique to and characteristic of the DEAD box family of RNA helicases and controls ATP binding and hydrolysis.</text>
</comment>
<dbReference type="GO" id="GO:0003724">
    <property type="term" value="F:RNA helicase activity"/>
    <property type="evidence" value="ECO:0007669"/>
    <property type="project" value="UniProtKB-EC"/>
</dbReference>
<name>A0A396IG91_MEDTR</name>
<evidence type="ECO:0000256" key="6">
    <source>
        <dbReference type="RuleBase" id="RU365068"/>
    </source>
</evidence>
<keyword evidence="7" id="KW-0472">Membrane</keyword>
<evidence type="ECO:0000256" key="7">
    <source>
        <dbReference type="SAM" id="Phobius"/>
    </source>
</evidence>
<sequence>MCDWILQYDPPDEPKEYIHRVGRTARGEDGKGNALLFLIPEELQFLRYLKEAKVPVKEYAYDEKKVANIQSHLENLVAENYFLNKMAKEAYKSYILAYNSHSSKDIFSVQRLDMQVQLLEYFILAKIWFWSLQICLVLVLVPVKKICCFWSLQNILFLKIVLAGTISKNKIFCRDLFQNQKILQGLFL</sequence>
<evidence type="ECO:0000256" key="2">
    <source>
        <dbReference type="ARBA" id="ARBA00022801"/>
    </source>
</evidence>
<feature type="domain" description="Helicase C-terminal" evidence="8">
    <location>
        <begin position="1"/>
        <end position="77"/>
    </location>
</feature>
<dbReference type="Gene3D" id="3.40.50.300">
    <property type="entry name" value="P-loop containing nucleotide triphosphate hydrolases"/>
    <property type="match status" value="1"/>
</dbReference>
<evidence type="ECO:0000256" key="5">
    <source>
        <dbReference type="ARBA" id="ARBA00022884"/>
    </source>
</evidence>
<dbReference type="AlphaFoldDB" id="A0A396IG91"/>
<dbReference type="GO" id="GO:0005524">
    <property type="term" value="F:ATP binding"/>
    <property type="evidence" value="ECO:0007669"/>
    <property type="project" value="UniProtKB-UniRule"/>
</dbReference>
<keyword evidence="1 6" id="KW-0547">Nucleotide-binding</keyword>
<dbReference type="Proteomes" id="UP000265566">
    <property type="component" value="Chromosome 4"/>
</dbReference>
<dbReference type="Pfam" id="PF13959">
    <property type="entry name" value="CTE_SPB4"/>
    <property type="match status" value="1"/>
</dbReference>
<dbReference type="GO" id="GO:0003723">
    <property type="term" value="F:RNA binding"/>
    <property type="evidence" value="ECO:0007669"/>
    <property type="project" value="UniProtKB-UniRule"/>
</dbReference>
<dbReference type="GO" id="GO:0016887">
    <property type="term" value="F:ATP hydrolysis activity"/>
    <property type="evidence" value="ECO:0007669"/>
    <property type="project" value="RHEA"/>
</dbReference>
<keyword evidence="7" id="KW-0812">Transmembrane</keyword>
<comment type="caution">
    <text evidence="9">The sequence shown here is derived from an EMBL/GenBank/DDBJ whole genome shotgun (WGS) entry which is preliminary data.</text>
</comment>
<comment type="similarity">
    <text evidence="6">Belongs to the DEAD box helicase family.</text>
</comment>
<gene>
    <name evidence="9" type="ORF">MtrunA17_Chr4g0062331</name>
</gene>
<dbReference type="PROSITE" id="PS51194">
    <property type="entry name" value="HELICASE_CTER"/>
    <property type="match status" value="1"/>
</dbReference>
<dbReference type="InterPro" id="IPR001650">
    <property type="entry name" value="Helicase_C-like"/>
</dbReference>
<dbReference type="InterPro" id="IPR027417">
    <property type="entry name" value="P-loop_NTPase"/>
</dbReference>
<keyword evidence="3 6" id="KW-0347">Helicase</keyword>
<evidence type="ECO:0000256" key="4">
    <source>
        <dbReference type="ARBA" id="ARBA00022840"/>
    </source>
</evidence>
<accession>A0A396IG91</accession>
<dbReference type="Gramene" id="rna26560">
    <property type="protein sequence ID" value="RHN63808.1"/>
    <property type="gene ID" value="gene26560"/>
</dbReference>
<reference evidence="9" key="1">
    <citation type="journal article" date="2018" name="Nat. Plants">
        <title>Whole-genome landscape of Medicago truncatula symbiotic genes.</title>
        <authorList>
            <person name="Pecrix Y."/>
            <person name="Gamas P."/>
            <person name="Carrere S."/>
        </authorList>
    </citation>
    <scope>NUCLEOTIDE SEQUENCE</scope>
    <source>
        <tissue evidence="9">Leaves</tissue>
    </source>
</reference>
<proteinExistence type="inferred from homology"/>
<dbReference type="EC" id="3.6.4.13" evidence="6"/>
<evidence type="ECO:0000256" key="3">
    <source>
        <dbReference type="ARBA" id="ARBA00022806"/>
    </source>
</evidence>
<keyword evidence="5 6" id="KW-0694">RNA-binding</keyword>
<keyword evidence="2 6" id="KW-0378">Hydrolase</keyword>
<dbReference type="InterPro" id="IPR025313">
    <property type="entry name" value="SPB4-like_CTE"/>
</dbReference>
<keyword evidence="4 6" id="KW-0067">ATP-binding</keyword>